<evidence type="ECO:0000256" key="6">
    <source>
        <dbReference type="SAM" id="MobiDB-lite"/>
    </source>
</evidence>
<organism evidence="7 8">
    <name type="scientific">Papilio machaon</name>
    <name type="common">Old World swallowtail butterfly</name>
    <dbReference type="NCBI Taxonomy" id="76193"/>
    <lineage>
        <taxon>Eukaryota</taxon>
        <taxon>Metazoa</taxon>
        <taxon>Ecdysozoa</taxon>
        <taxon>Arthropoda</taxon>
        <taxon>Hexapoda</taxon>
        <taxon>Insecta</taxon>
        <taxon>Pterygota</taxon>
        <taxon>Neoptera</taxon>
        <taxon>Endopterygota</taxon>
        <taxon>Lepidoptera</taxon>
        <taxon>Glossata</taxon>
        <taxon>Ditrysia</taxon>
        <taxon>Papilionoidea</taxon>
        <taxon>Papilionidae</taxon>
        <taxon>Papilioninae</taxon>
        <taxon>Papilio</taxon>
    </lineage>
</organism>
<dbReference type="Proteomes" id="UP000053240">
    <property type="component" value="Unassembled WGS sequence"/>
</dbReference>
<evidence type="ECO:0000256" key="2">
    <source>
        <dbReference type="ARBA" id="ARBA00022980"/>
    </source>
</evidence>
<dbReference type="FunFam" id="2.40.30.10:FF:000049">
    <property type="entry name" value="39S ribosomal protein L3, mitochondrial"/>
    <property type="match status" value="1"/>
</dbReference>
<dbReference type="GO" id="GO:0005762">
    <property type="term" value="C:mitochondrial large ribosomal subunit"/>
    <property type="evidence" value="ECO:0007669"/>
    <property type="project" value="TreeGrafter"/>
</dbReference>
<reference evidence="7 8" key="1">
    <citation type="journal article" date="2015" name="Nat. Commun.">
        <title>Outbred genome sequencing and CRISPR/Cas9 gene editing in butterflies.</title>
        <authorList>
            <person name="Li X."/>
            <person name="Fan D."/>
            <person name="Zhang W."/>
            <person name="Liu G."/>
            <person name="Zhang L."/>
            <person name="Zhao L."/>
            <person name="Fang X."/>
            <person name="Chen L."/>
            <person name="Dong Y."/>
            <person name="Chen Y."/>
            <person name="Ding Y."/>
            <person name="Zhao R."/>
            <person name="Feng M."/>
            <person name="Zhu Y."/>
            <person name="Feng Y."/>
            <person name="Jiang X."/>
            <person name="Zhu D."/>
            <person name="Xiang H."/>
            <person name="Feng X."/>
            <person name="Li S."/>
            <person name="Wang J."/>
            <person name="Zhang G."/>
            <person name="Kronforst M.R."/>
            <person name="Wang W."/>
        </authorList>
    </citation>
    <scope>NUCLEOTIDE SEQUENCE [LARGE SCALE GENOMIC DNA]</scope>
    <source>
        <strain evidence="7">Ya'a_city_454_Pm</strain>
        <tissue evidence="7">Whole body</tissue>
    </source>
</reference>
<evidence type="ECO:0000256" key="4">
    <source>
        <dbReference type="ARBA" id="ARBA00035209"/>
    </source>
</evidence>
<evidence type="ECO:0000313" key="7">
    <source>
        <dbReference type="EMBL" id="KPJ12706.1"/>
    </source>
</evidence>
<dbReference type="SUPFAM" id="SSF50447">
    <property type="entry name" value="Translation proteins"/>
    <property type="match status" value="1"/>
</dbReference>
<dbReference type="FunCoup" id="A0A0N1PFT6">
    <property type="interactions" value="1139"/>
</dbReference>
<dbReference type="PANTHER" id="PTHR11229">
    <property type="entry name" value="50S RIBOSOMAL PROTEIN L3"/>
    <property type="match status" value="1"/>
</dbReference>
<dbReference type="GO" id="GO:0003735">
    <property type="term" value="F:structural constituent of ribosome"/>
    <property type="evidence" value="ECO:0007669"/>
    <property type="project" value="InterPro"/>
</dbReference>
<dbReference type="GO" id="GO:0006412">
    <property type="term" value="P:translation"/>
    <property type="evidence" value="ECO:0007669"/>
    <property type="project" value="InterPro"/>
</dbReference>
<dbReference type="InterPro" id="IPR000597">
    <property type="entry name" value="Ribosomal_uL3"/>
</dbReference>
<dbReference type="Pfam" id="PF00297">
    <property type="entry name" value="Ribosomal_L3"/>
    <property type="match status" value="1"/>
</dbReference>
<evidence type="ECO:0000256" key="3">
    <source>
        <dbReference type="ARBA" id="ARBA00023274"/>
    </source>
</evidence>
<comment type="similarity">
    <text evidence="1">Belongs to the universal ribosomal protein uL3 family.</text>
</comment>
<evidence type="ECO:0000256" key="5">
    <source>
        <dbReference type="ARBA" id="ARBA00035396"/>
    </source>
</evidence>
<accession>A0A0N1PFT6</accession>
<feature type="region of interest" description="Disordered" evidence="6">
    <location>
        <begin position="239"/>
        <end position="267"/>
    </location>
</feature>
<dbReference type="EMBL" id="KQ460709">
    <property type="protein sequence ID" value="KPJ12706.1"/>
    <property type="molecule type" value="Genomic_DNA"/>
</dbReference>
<dbReference type="InterPro" id="IPR019927">
    <property type="entry name" value="Ribosomal_uL3_bac/org-type"/>
</dbReference>
<dbReference type="Gene3D" id="2.40.30.10">
    <property type="entry name" value="Translation factors"/>
    <property type="match status" value="2"/>
</dbReference>
<keyword evidence="8" id="KW-1185">Reference proteome</keyword>
<dbReference type="KEGG" id="pmac:106713301"/>
<keyword evidence="3" id="KW-0687">Ribonucleoprotein</keyword>
<dbReference type="OrthoDB" id="274683at2759"/>
<gene>
    <name evidence="7" type="ORF">RR48_02608</name>
</gene>
<dbReference type="AlphaFoldDB" id="A0A0N1PFT6"/>
<evidence type="ECO:0000256" key="1">
    <source>
        <dbReference type="ARBA" id="ARBA00006540"/>
    </source>
</evidence>
<name>A0A0N1PFT6_PAPMA</name>
<dbReference type="InterPro" id="IPR009000">
    <property type="entry name" value="Transl_B-barrel_sf"/>
</dbReference>
<evidence type="ECO:0000313" key="8">
    <source>
        <dbReference type="Proteomes" id="UP000053240"/>
    </source>
</evidence>
<keyword evidence="2 7" id="KW-0689">Ribosomal protein</keyword>
<protein>
    <recommendedName>
        <fullName evidence="4">Large ribosomal subunit protein uL3m</fullName>
    </recommendedName>
    <alternativeName>
        <fullName evidence="5">39S ribosomal protein L3, mitochondrial</fullName>
    </alternativeName>
</protein>
<dbReference type="InParanoid" id="A0A0N1PFT6"/>
<sequence>MATSNMKILCSTLSRLRVDHISIRQNAFYKPPRYRPPHWFVPKERVMSEDLLTQENRDFIEEIIQDKRNSQIALESPLAHAEQQTNEWNPFTRRVGLIARKIGNYPLWSKEGKKYQTTLLQVVDNHVIKYIPPEQFNPMKTAKVQWKEKKTLGCLLVGSETVDPSTVTKEYSGIFNSVGMLPKRHLFRFMVSPHASLPTGTPLFATHFRVGDHIDVRAKTIDRGFQGVMKRWGFSGMPASHGVTKTHRRPGNIGGGGEKARVWPGTKMPGHMGNRWRTLRGVKILRINTKYNILWTLGVGIPGETGAVCYLYDTVLPLKKLKTAPPFPTHPASDDLPLEYYDETIHPFEGETILFDEV</sequence>
<proteinExistence type="inferred from homology"/>
<dbReference type="PANTHER" id="PTHR11229:SF8">
    <property type="entry name" value="LARGE RIBOSOMAL SUBUNIT PROTEIN UL3M"/>
    <property type="match status" value="1"/>
</dbReference>
<dbReference type="STRING" id="76193.A0A0N1PFT6"/>